<dbReference type="KEGG" id="alti:ALE3EI_1758"/>
<proteinExistence type="predicted"/>
<keyword evidence="1" id="KW-0808">Transferase</keyword>
<dbReference type="Pfam" id="PF13692">
    <property type="entry name" value="Glyco_trans_1_4"/>
    <property type="match status" value="1"/>
</dbReference>
<gene>
    <name evidence="1" type="ORF">ALE3EI_1758</name>
</gene>
<sequence length="408" mass="46413">MKSLLIIGHTFPEPTTTGAGVRMMQLITLFAADHIDITFASSATPSERSADLQKFSIRVEQIALNDPSFDAFMLKLNPDVVLFDRFISEEQFGWRVAEVCPNALRILDTEDLHFLRKAREDAVKQGKNASEADLHTDLAKREIASIFRSDLSLLISEKELALLQEEFRIPSELLYYLPFLVEIPSEAERKRYPHFNDRSNFMTVGNFLHSPNVDAVVQLKKEIWPRIRKQLPEAKLCIYGAYPPEMIQQLHNQKEGFIIKGWVEDIDNVVQQARVSLAPLRFGAGLKGKLITALKNGTPVVTTTIGSEGINLNSTFDDVPGFVKEAVTLYTEEQSWISARNNGFRVLSDQFNAEVHADIFIKRVDHLQKELNIHRGHNFIGQILQHHSMQSTKYLSRWIEAKNRGDSE</sequence>
<dbReference type="AlphaFoldDB" id="A0A7G8PVE3"/>
<dbReference type="Gene3D" id="3.40.50.2000">
    <property type="entry name" value="Glycogen Phosphorylase B"/>
    <property type="match status" value="1"/>
</dbReference>
<dbReference type="GO" id="GO:0016740">
    <property type="term" value="F:transferase activity"/>
    <property type="evidence" value="ECO:0007669"/>
    <property type="project" value="UniProtKB-KW"/>
</dbReference>
<protein>
    <submittedName>
        <fullName evidence="1">Glycosyltransferase</fullName>
    </submittedName>
</protein>
<dbReference type="CDD" id="cd03801">
    <property type="entry name" value="GT4_PimA-like"/>
    <property type="match status" value="1"/>
</dbReference>
<dbReference type="SUPFAM" id="SSF53756">
    <property type="entry name" value="UDP-Glycosyltransferase/glycogen phosphorylase"/>
    <property type="match status" value="1"/>
</dbReference>
<evidence type="ECO:0000313" key="2">
    <source>
        <dbReference type="Proteomes" id="UP000515514"/>
    </source>
</evidence>
<dbReference type="Proteomes" id="UP000515514">
    <property type="component" value="Chromosome"/>
</dbReference>
<keyword evidence="2" id="KW-1185">Reference proteome</keyword>
<organism evidence="1 2">
    <name type="scientific">Constantimarinum furrinae</name>
    <dbReference type="NCBI Taxonomy" id="2562285"/>
    <lineage>
        <taxon>Bacteria</taxon>
        <taxon>Pseudomonadati</taxon>
        <taxon>Bacteroidota</taxon>
        <taxon>Flavobacteriia</taxon>
        <taxon>Flavobacteriales</taxon>
        <taxon>Flavobacteriaceae</taxon>
        <taxon>Altibacter/Constantimarinum group</taxon>
        <taxon>Constantimarinum</taxon>
    </lineage>
</organism>
<accession>A0A7G8PVE3</accession>
<dbReference type="EMBL" id="CP052909">
    <property type="protein sequence ID" value="QNJ98309.1"/>
    <property type="molecule type" value="Genomic_DNA"/>
</dbReference>
<name>A0A7G8PVE3_9FLAO</name>
<dbReference type="RefSeq" id="WP_233279945.1">
    <property type="nucleotide sequence ID" value="NZ_CP052909.1"/>
</dbReference>
<evidence type="ECO:0000313" key="1">
    <source>
        <dbReference type="EMBL" id="QNJ98309.1"/>
    </source>
</evidence>
<reference evidence="1 2" key="1">
    <citation type="submission" date="2020-04" db="EMBL/GenBank/DDBJ databases">
        <title>Genome sequence of Altibacter aquimarinus strain ALE3EI.</title>
        <authorList>
            <person name="Oh H.-M."/>
            <person name="Jang D."/>
        </authorList>
    </citation>
    <scope>NUCLEOTIDE SEQUENCE [LARGE SCALE GENOMIC DNA]</scope>
    <source>
        <strain evidence="1 2">ALE3EI</strain>
    </source>
</reference>